<reference evidence="2" key="1">
    <citation type="journal article" date="2020" name="Fungal Divers.">
        <title>Resolving the Mortierellaceae phylogeny through synthesis of multi-gene phylogenetics and phylogenomics.</title>
        <authorList>
            <person name="Vandepol N."/>
            <person name="Liber J."/>
            <person name="Desiro A."/>
            <person name="Na H."/>
            <person name="Kennedy M."/>
            <person name="Barry K."/>
            <person name="Grigoriev I.V."/>
            <person name="Miller A.N."/>
            <person name="O'Donnell K."/>
            <person name="Stajich J.E."/>
            <person name="Bonito G."/>
        </authorList>
    </citation>
    <scope>NUCLEOTIDE SEQUENCE</scope>
    <source>
        <strain evidence="2">NRRL 2769</strain>
    </source>
</reference>
<dbReference type="Proteomes" id="UP000703661">
    <property type="component" value="Unassembled WGS sequence"/>
</dbReference>
<name>A0A9P6MP04_9FUNG</name>
<keyword evidence="3" id="KW-1185">Reference proteome</keyword>
<dbReference type="Gene3D" id="3.80.10.10">
    <property type="entry name" value="Ribonuclease Inhibitor"/>
    <property type="match status" value="1"/>
</dbReference>
<proteinExistence type="predicted"/>
<protein>
    <recommendedName>
        <fullName evidence="4">F-box domain protein</fullName>
    </recommendedName>
</protein>
<evidence type="ECO:0008006" key="4">
    <source>
        <dbReference type="Google" id="ProtNLM"/>
    </source>
</evidence>
<evidence type="ECO:0000256" key="1">
    <source>
        <dbReference type="SAM" id="MobiDB-lite"/>
    </source>
</evidence>
<accession>A0A9P6MP04</accession>
<sequence>MELYDPNENAEDLEDLEDSEDSDTGSGLFDDLDPVIAREQNPSQPLKSAGSQPRKKVRAMLDPWELARYFVSVHASSLREITLTGSTPTLAFWETLARDCSMILESLTLITPRIEQRAETAFWMSIAMRTSQVHPLLELLKNSPNLESLGLRLSRKNIVCVLETLALVARFGLYPSVSSLPSSSTPVRHTTTMSTEKAWTPFHSMSIDCDGITDQQLSALLRFTTRVINVFACDTGFGDEAMQVMHERSHFMTVREMNLDRCPNVTSKMVNTLLVSCPALEALSAEIFYVVDMAQDGSQPWACLNMRELCLNIDLFDPCQEHIESADNDVLEEEGSESDKEVNEAEEARKSMEALQVAERQRLIIAQLAQLRKLKVLYASRGSMDYRRSGPRECVDFILEKGLDQLAGLTQLEEIYFSGWDRPPRLPEAEWMLKHWKQLKVVHRGRYTVYFDKWGHDLKTMFTAPEGFYNNQEAFDVFP</sequence>
<organism evidence="2 3">
    <name type="scientific">Entomortierella chlamydospora</name>
    <dbReference type="NCBI Taxonomy" id="101097"/>
    <lineage>
        <taxon>Eukaryota</taxon>
        <taxon>Fungi</taxon>
        <taxon>Fungi incertae sedis</taxon>
        <taxon>Mucoromycota</taxon>
        <taxon>Mortierellomycotina</taxon>
        <taxon>Mortierellomycetes</taxon>
        <taxon>Mortierellales</taxon>
        <taxon>Mortierellaceae</taxon>
        <taxon>Entomortierella</taxon>
    </lineage>
</organism>
<gene>
    <name evidence="2" type="ORF">BGZ80_003877</name>
</gene>
<dbReference type="EMBL" id="JAAAID010002052">
    <property type="protein sequence ID" value="KAG0008081.1"/>
    <property type="molecule type" value="Genomic_DNA"/>
</dbReference>
<feature type="region of interest" description="Disordered" evidence="1">
    <location>
        <begin position="1"/>
        <end position="34"/>
    </location>
</feature>
<dbReference type="InterPro" id="IPR032675">
    <property type="entry name" value="LRR_dom_sf"/>
</dbReference>
<evidence type="ECO:0000313" key="2">
    <source>
        <dbReference type="EMBL" id="KAG0008081.1"/>
    </source>
</evidence>
<feature type="compositionally biased region" description="Acidic residues" evidence="1">
    <location>
        <begin position="8"/>
        <end position="23"/>
    </location>
</feature>
<comment type="caution">
    <text evidence="2">The sequence shown here is derived from an EMBL/GenBank/DDBJ whole genome shotgun (WGS) entry which is preliminary data.</text>
</comment>
<evidence type="ECO:0000313" key="3">
    <source>
        <dbReference type="Proteomes" id="UP000703661"/>
    </source>
</evidence>
<dbReference type="AlphaFoldDB" id="A0A9P6MP04"/>
<dbReference type="SUPFAM" id="SSF52047">
    <property type="entry name" value="RNI-like"/>
    <property type="match status" value="1"/>
</dbReference>